<evidence type="ECO:0000313" key="2">
    <source>
        <dbReference type="Proteomes" id="UP000324897"/>
    </source>
</evidence>
<dbReference type="Proteomes" id="UP000324897">
    <property type="component" value="Chromosome 4"/>
</dbReference>
<dbReference type="AlphaFoldDB" id="A0A5J9W1S8"/>
<dbReference type="EMBL" id="RWGY01000007">
    <property type="protein sequence ID" value="TVU41877.1"/>
    <property type="molecule type" value="Genomic_DNA"/>
</dbReference>
<dbReference type="Gramene" id="TVU41877">
    <property type="protein sequence ID" value="TVU41877"/>
    <property type="gene ID" value="EJB05_15434"/>
</dbReference>
<name>A0A5J9W1S8_9POAL</name>
<sequence>MAGRGRVQIHRCVRAAGQPRHRVPLPLLLLHTAATFFDLREVTTTCSSTRGRPSPCSCVALQPTSPRSCGLLLTDQHASTCYFLLFVKFNRTVCSMATVASSCASSALEEQWAISRTDIPSNHLTKYQ</sequence>
<accession>A0A5J9W1S8</accession>
<comment type="caution">
    <text evidence="1">The sequence shown here is derived from an EMBL/GenBank/DDBJ whole genome shotgun (WGS) entry which is preliminary data.</text>
</comment>
<reference evidence="1 2" key="1">
    <citation type="journal article" date="2019" name="Sci. Rep.">
        <title>A high-quality genome of Eragrostis curvula grass provides insights into Poaceae evolution and supports new strategies to enhance forage quality.</title>
        <authorList>
            <person name="Carballo J."/>
            <person name="Santos B.A.C.M."/>
            <person name="Zappacosta D."/>
            <person name="Garbus I."/>
            <person name="Selva J.P."/>
            <person name="Gallo C.A."/>
            <person name="Diaz A."/>
            <person name="Albertini E."/>
            <person name="Caccamo M."/>
            <person name="Echenique V."/>
        </authorList>
    </citation>
    <scope>NUCLEOTIDE SEQUENCE [LARGE SCALE GENOMIC DNA]</scope>
    <source>
        <strain evidence="2">cv. Victoria</strain>
        <tissue evidence="1">Leaf</tissue>
    </source>
</reference>
<proteinExistence type="predicted"/>
<keyword evidence="2" id="KW-1185">Reference proteome</keyword>
<protein>
    <submittedName>
        <fullName evidence="1">Uncharacterized protein</fullName>
    </submittedName>
</protein>
<gene>
    <name evidence="1" type="ORF">EJB05_15434</name>
</gene>
<feature type="non-terminal residue" evidence="1">
    <location>
        <position position="1"/>
    </location>
</feature>
<feature type="non-terminal residue" evidence="1">
    <location>
        <position position="128"/>
    </location>
</feature>
<evidence type="ECO:0000313" key="1">
    <source>
        <dbReference type="EMBL" id="TVU41877.1"/>
    </source>
</evidence>
<organism evidence="1 2">
    <name type="scientific">Eragrostis curvula</name>
    <name type="common">weeping love grass</name>
    <dbReference type="NCBI Taxonomy" id="38414"/>
    <lineage>
        <taxon>Eukaryota</taxon>
        <taxon>Viridiplantae</taxon>
        <taxon>Streptophyta</taxon>
        <taxon>Embryophyta</taxon>
        <taxon>Tracheophyta</taxon>
        <taxon>Spermatophyta</taxon>
        <taxon>Magnoliopsida</taxon>
        <taxon>Liliopsida</taxon>
        <taxon>Poales</taxon>
        <taxon>Poaceae</taxon>
        <taxon>PACMAD clade</taxon>
        <taxon>Chloridoideae</taxon>
        <taxon>Eragrostideae</taxon>
        <taxon>Eragrostidinae</taxon>
        <taxon>Eragrostis</taxon>
    </lineage>
</organism>